<protein>
    <recommendedName>
        <fullName evidence="10">ABC transporter domain-containing protein</fullName>
    </recommendedName>
</protein>
<dbReference type="InterPro" id="IPR003593">
    <property type="entry name" value="AAA+_ATPase"/>
</dbReference>
<dbReference type="GO" id="GO:0140359">
    <property type="term" value="F:ABC-type transporter activity"/>
    <property type="evidence" value="ECO:0007669"/>
    <property type="project" value="InterPro"/>
</dbReference>
<dbReference type="InterPro" id="IPR050352">
    <property type="entry name" value="ABCG_transporters"/>
</dbReference>
<dbReference type="InterPro" id="IPR017871">
    <property type="entry name" value="ABC_transporter-like_CS"/>
</dbReference>
<evidence type="ECO:0000256" key="5">
    <source>
        <dbReference type="ARBA" id="ARBA00022840"/>
    </source>
</evidence>
<dbReference type="PANTHER" id="PTHR48041:SF139">
    <property type="entry name" value="PROTEIN SCARLET"/>
    <property type="match status" value="1"/>
</dbReference>
<dbReference type="SMART" id="SM00382">
    <property type="entry name" value="AAA"/>
    <property type="match status" value="1"/>
</dbReference>
<dbReference type="GO" id="GO:0016020">
    <property type="term" value="C:membrane"/>
    <property type="evidence" value="ECO:0007669"/>
    <property type="project" value="UniProtKB-SubCell"/>
</dbReference>
<evidence type="ECO:0000256" key="1">
    <source>
        <dbReference type="ARBA" id="ARBA00004141"/>
    </source>
</evidence>
<dbReference type="GO" id="GO:0005524">
    <property type="term" value="F:ATP binding"/>
    <property type="evidence" value="ECO:0007669"/>
    <property type="project" value="UniProtKB-KW"/>
</dbReference>
<dbReference type="AlphaFoldDB" id="A0AA36NEC2"/>
<keyword evidence="5" id="KW-0067">ATP-binding</keyword>
<name>A0AA36NEC2_9DINO</name>
<feature type="region of interest" description="Disordered" evidence="8">
    <location>
        <begin position="1"/>
        <end position="56"/>
    </location>
</feature>
<dbReference type="Pfam" id="PF19055">
    <property type="entry name" value="ABC2_membrane_7"/>
    <property type="match status" value="1"/>
</dbReference>
<evidence type="ECO:0000256" key="9">
    <source>
        <dbReference type="SAM" id="Phobius"/>
    </source>
</evidence>
<keyword evidence="4" id="KW-0547">Nucleotide-binding</keyword>
<feature type="transmembrane region" description="Helical" evidence="9">
    <location>
        <begin position="596"/>
        <end position="618"/>
    </location>
</feature>
<dbReference type="InterPro" id="IPR027417">
    <property type="entry name" value="P-loop_NTPase"/>
</dbReference>
<dbReference type="InterPro" id="IPR013525">
    <property type="entry name" value="ABC2_TM"/>
</dbReference>
<evidence type="ECO:0000256" key="4">
    <source>
        <dbReference type="ARBA" id="ARBA00022741"/>
    </source>
</evidence>
<feature type="transmembrane region" description="Helical" evidence="9">
    <location>
        <begin position="698"/>
        <end position="720"/>
    </location>
</feature>
<gene>
    <name evidence="11" type="ORF">EVOR1521_LOCUS30517</name>
</gene>
<dbReference type="Pfam" id="PF01061">
    <property type="entry name" value="ABC2_membrane"/>
    <property type="match status" value="1"/>
</dbReference>
<evidence type="ECO:0000256" key="8">
    <source>
        <dbReference type="SAM" id="MobiDB-lite"/>
    </source>
</evidence>
<evidence type="ECO:0000313" key="12">
    <source>
        <dbReference type="Proteomes" id="UP001178507"/>
    </source>
</evidence>
<evidence type="ECO:0000256" key="3">
    <source>
        <dbReference type="ARBA" id="ARBA00022692"/>
    </source>
</evidence>
<proteinExistence type="predicted"/>
<keyword evidence="6 9" id="KW-1133">Transmembrane helix</keyword>
<evidence type="ECO:0000256" key="2">
    <source>
        <dbReference type="ARBA" id="ARBA00022448"/>
    </source>
</evidence>
<dbReference type="EMBL" id="CAUJNA010003768">
    <property type="protein sequence ID" value="CAJ1409415.1"/>
    <property type="molecule type" value="Genomic_DNA"/>
</dbReference>
<dbReference type="PROSITE" id="PS00211">
    <property type="entry name" value="ABC_TRANSPORTER_1"/>
    <property type="match status" value="1"/>
</dbReference>
<organism evidence="11 12">
    <name type="scientific">Effrenium voratum</name>
    <dbReference type="NCBI Taxonomy" id="2562239"/>
    <lineage>
        <taxon>Eukaryota</taxon>
        <taxon>Sar</taxon>
        <taxon>Alveolata</taxon>
        <taxon>Dinophyceae</taxon>
        <taxon>Suessiales</taxon>
        <taxon>Symbiodiniaceae</taxon>
        <taxon>Effrenium</taxon>
    </lineage>
</organism>
<feature type="domain" description="ABC transporter" evidence="10">
    <location>
        <begin position="142"/>
        <end position="387"/>
    </location>
</feature>
<dbReference type="GO" id="GO:0016887">
    <property type="term" value="F:ATP hydrolysis activity"/>
    <property type="evidence" value="ECO:0007669"/>
    <property type="project" value="InterPro"/>
</dbReference>
<dbReference type="InterPro" id="IPR003439">
    <property type="entry name" value="ABC_transporter-like_ATP-bd"/>
</dbReference>
<evidence type="ECO:0000256" key="6">
    <source>
        <dbReference type="ARBA" id="ARBA00022989"/>
    </source>
</evidence>
<dbReference type="PROSITE" id="PS50893">
    <property type="entry name" value="ABC_TRANSPORTER_2"/>
    <property type="match status" value="1"/>
</dbReference>
<comment type="caution">
    <text evidence="11">The sequence shown here is derived from an EMBL/GenBank/DDBJ whole genome shotgun (WGS) entry which is preliminary data.</text>
</comment>
<keyword evidence="2" id="KW-0813">Transport</keyword>
<reference evidence="11" key="1">
    <citation type="submission" date="2023-08" db="EMBL/GenBank/DDBJ databases">
        <authorList>
            <person name="Chen Y."/>
            <person name="Shah S."/>
            <person name="Dougan E. K."/>
            <person name="Thang M."/>
            <person name="Chan C."/>
        </authorList>
    </citation>
    <scope>NUCLEOTIDE SEQUENCE</scope>
</reference>
<evidence type="ECO:0000256" key="7">
    <source>
        <dbReference type="ARBA" id="ARBA00023136"/>
    </source>
</evidence>
<accession>A0AA36NEC2</accession>
<keyword evidence="3 9" id="KW-0812">Transmembrane</keyword>
<keyword evidence="7 9" id="KW-0472">Membrane</keyword>
<dbReference type="Proteomes" id="UP001178507">
    <property type="component" value="Unassembled WGS sequence"/>
</dbReference>
<feature type="transmembrane region" description="Helical" evidence="9">
    <location>
        <begin position="491"/>
        <end position="512"/>
    </location>
</feature>
<comment type="subcellular location">
    <subcellularLocation>
        <location evidence="1">Membrane</location>
        <topology evidence="1">Multi-pass membrane protein</topology>
    </subcellularLocation>
</comment>
<evidence type="ECO:0000259" key="10">
    <source>
        <dbReference type="PROSITE" id="PS50893"/>
    </source>
</evidence>
<feature type="compositionally biased region" description="Low complexity" evidence="8">
    <location>
        <begin position="40"/>
        <end position="52"/>
    </location>
</feature>
<dbReference type="PANTHER" id="PTHR48041">
    <property type="entry name" value="ABC TRANSPORTER G FAMILY MEMBER 28"/>
    <property type="match status" value="1"/>
</dbReference>
<feature type="transmembrane region" description="Helical" evidence="9">
    <location>
        <begin position="630"/>
        <end position="652"/>
    </location>
</feature>
<dbReference type="SUPFAM" id="SSF52540">
    <property type="entry name" value="P-loop containing nucleoside triphosphate hydrolases"/>
    <property type="match status" value="1"/>
</dbReference>
<evidence type="ECO:0000313" key="11">
    <source>
        <dbReference type="EMBL" id="CAJ1409415.1"/>
    </source>
</evidence>
<feature type="transmembrane region" description="Helical" evidence="9">
    <location>
        <begin position="561"/>
        <end position="590"/>
    </location>
</feature>
<dbReference type="InterPro" id="IPR043926">
    <property type="entry name" value="ABCG_dom"/>
</dbReference>
<dbReference type="Gene3D" id="3.40.50.300">
    <property type="entry name" value="P-loop containing nucleotide triphosphate hydrolases"/>
    <property type="match status" value="1"/>
</dbReference>
<keyword evidence="12" id="KW-1185">Reference proteome</keyword>
<dbReference type="Pfam" id="PF00005">
    <property type="entry name" value="ABC_tran"/>
    <property type="match status" value="1"/>
</dbReference>
<feature type="transmembrane region" description="Helical" evidence="9">
    <location>
        <begin position="518"/>
        <end position="540"/>
    </location>
</feature>
<sequence length="728" mass="79221">MPASPKDGGIPAESPRNVFSSPCRDEHAAPTSGDMNLPTSAMASKASGASKGSDLHASPSIMHAALRSGAKSSSLPAVPPVPPVPPMAVSSTITTASTISDCTIGALYGYVVGSVCQDIEQVTGEPGDVQLDGKLAYGNAALTFKDVSFSLPTSHGDSNTILAPCSGHFEPGTLVALMGPSGSGKTTLLDILAAKKTSPYSGTVHMNGRPRDCLFPRLTSYVPQDDIMFPTVTVKEQVMFHTALKTEVPYAVSRTMMANATELRLRAVGLEEVQDAYIGSDVVRGISGGQRRRVSLACGLATGAQIFFCDEPTSGLSATDAEQCVRYMRLLCKKYHVTIIAAIHQPRQEVAVLFDHLLLLTANPGEVIYNGPMVQATQYWCDAGFPVPDLVSPTDYFLDLITPGTVDSQADHFLSFYRDTAKPVIVRLVDAELHRERRTAMELLEDRRRILCRFGEMPPVRRSIYAVRFRKQLQKVFCRQLRLLIRDQQGILTNVVVAVAQGLLVGAAYIGIGNHAGYNQAGFFFMLVMTCALSGIKVMPKAISERSVMKLEVSEVLYNDWAYIISFTTLNGIVSLLCNALFVLIVFLMSQLRWEIFGTVLLWNSAIFIAMDSVYMFVAAAAKDSSAAQILLVPFLMLAMIFNGFTVSRASVPDFMVWALEMSPVSHTLEEMVYSIQKQTESIELMIIVDQFGYQSSLGAAVGVLGAWFVLFRIGQIVCLKAMHNIKR</sequence>